<gene>
    <name evidence="1" type="ORF">S01H4_60659</name>
</gene>
<feature type="non-terminal residue" evidence="1">
    <location>
        <position position="54"/>
    </location>
</feature>
<accession>X1DL61</accession>
<evidence type="ECO:0000313" key="1">
    <source>
        <dbReference type="EMBL" id="GAH05754.1"/>
    </source>
</evidence>
<organism evidence="1">
    <name type="scientific">marine sediment metagenome</name>
    <dbReference type="NCBI Taxonomy" id="412755"/>
    <lineage>
        <taxon>unclassified sequences</taxon>
        <taxon>metagenomes</taxon>
        <taxon>ecological metagenomes</taxon>
    </lineage>
</organism>
<proteinExistence type="predicted"/>
<dbReference type="AlphaFoldDB" id="X1DL61"/>
<dbReference type="EMBL" id="BART01035819">
    <property type="protein sequence ID" value="GAH05754.1"/>
    <property type="molecule type" value="Genomic_DNA"/>
</dbReference>
<protein>
    <submittedName>
        <fullName evidence="1">Uncharacterized protein</fullName>
    </submittedName>
</protein>
<comment type="caution">
    <text evidence="1">The sequence shown here is derived from an EMBL/GenBank/DDBJ whole genome shotgun (WGS) entry which is preliminary data.</text>
</comment>
<name>X1DL61_9ZZZZ</name>
<sequence>MMFACRAIMKYIPSSNGVITVIKASNQLEILAQNDLNEKIFATPAVIGNTLYVR</sequence>
<reference evidence="1" key="1">
    <citation type="journal article" date="2014" name="Front. Microbiol.">
        <title>High frequency of phylogenetically diverse reductive dehalogenase-homologous genes in deep subseafloor sedimentary metagenomes.</title>
        <authorList>
            <person name="Kawai M."/>
            <person name="Futagami T."/>
            <person name="Toyoda A."/>
            <person name="Takaki Y."/>
            <person name="Nishi S."/>
            <person name="Hori S."/>
            <person name="Arai W."/>
            <person name="Tsubouchi T."/>
            <person name="Morono Y."/>
            <person name="Uchiyama I."/>
            <person name="Ito T."/>
            <person name="Fujiyama A."/>
            <person name="Inagaki F."/>
            <person name="Takami H."/>
        </authorList>
    </citation>
    <scope>NUCLEOTIDE SEQUENCE</scope>
    <source>
        <strain evidence="1">Expedition CK06-06</strain>
    </source>
</reference>